<dbReference type="CDD" id="cd02440">
    <property type="entry name" value="AdoMet_MTases"/>
    <property type="match status" value="1"/>
</dbReference>
<keyword evidence="1" id="KW-0808">Transferase</keyword>
<evidence type="ECO:0000313" key="2">
    <source>
        <dbReference type="Proteomes" id="UP000256585"/>
    </source>
</evidence>
<name>A0A3T0TUP9_9BACT</name>
<accession>A0A3T0TUP9</accession>
<evidence type="ECO:0000313" key="1">
    <source>
        <dbReference type="EMBL" id="AZZ65763.1"/>
    </source>
</evidence>
<dbReference type="RefSeq" id="WP_116171415.1">
    <property type="nucleotide sequence ID" value="NZ_CP033058.2"/>
</dbReference>
<organism evidence="1 2">
    <name type="scientific">Metamycoplasma phocicerebrale</name>
    <dbReference type="NCBI Taxonomy" id="142649"/>
    <lineage>
        <taxon>Bacteria</taxon>
        <taxon>Bacillati</taxon>
        <taxon>Mycoplasmatota</taxon>
        <taxon>Mycoplasmoidales</taxon>
        <taxon>Metamycoplasmataceae</taxon>
        <taxon>Metamycoplasma</taxon>
    </lineage>
</organism>
<dbReference type="EMBL" id="CP033058">
    <property type="protein sequence ID" value="AZZ65763.1"/>
    <property type="molecule type" value="Genomic_DNA"/>
</dbReference>
<dbReference type="Gene3D" id="3.40.50.150">
    <property type="entry name" value="Vaccinia Virus protein VP39"/>
    <property type="match status" value="1"/>
</dbReference>
<dbReference type="PANTHER" id="PTHR42912">
    <property type="entry name" value="METHYLTRANSFERASE"/>
    <property type="match status" value="1"/>
</dbReference>
<dbReference type="AlphaFoldDB" id="A0A3T0TUP9"/>
<keyword evidence="2" id="KW-1185">Reference proteome</keyword>
<dbReference type="GO" id="GO:0032259">
    <property type="term" value="P:methylation"/>
    <property type="evidence" value="ECO:0007669"/>
    <property type="project" value="UniProtKB-KW"/>
</dbReference>
<dbReference type="InterPro" id="IPR029063">
    <property type="entry name" value="SAM-dependent_MTases_sf"/>
</dbReference>
<protein>
    <submittedName>
        <fullName evidence="1">Methyltransferase domain-containing protein</fullName>
    </submittedName>
</protein>
<dbReference type="SUPFAM" id="SSF53335">
    <property type="entry name" value="S-adenosyl-L-methionine-dependent methyltransferases"/>
    <property type="match status" value="1"/>
</dbReference>
<dbReference type="Pfam" id="PF13489">
    <property type="entry name" value="Methyltransf_23"/>
    <property type="match status" value="1"/>
</dbReference>
<dbReference type="OrthoDB" id="9804312at2"/>
<dbReference type="InterPro" id="IPR050508">
    <property type="entry name" value="Methyltransf_Superfamily"/>
</dbReference>
<gene>
    <name evidence="1" type="ORF">DMC14_003165</name>
</gene>
<reference evidence="1" key="1">
    <citation type="submission" date="2019-03" db="EMBL/GenBank/DDBJ databases">
        <title>Draft Sequence and Annotation of the Mycoplasma phocicerebrale Strain 1049T Genome.</title>
        <authorList>
            <person name="Frasca S.Jr."/>
            <person name="Kutish G.F."/>
            <person name="Castellanos Gell J."/>
            <person name="Michaels D.L."/>
            <person name="Brown D.R."/>
        </authorList>
    </citation>
    <scope>NUCLEOTIDE SEQUENCE</scope>
    <source>
        <strain evidence="1">1049</strain>
    </source>
</reference>
<sequence length="235" mass="28343">MNKIDKINKKHYKEEAIQYEKTNLKGLWKSEIEIFKKYLKPNQTILEIGTGTGRVSTNLFNIFPKLNILAVDYSQDMLDRFPKDMDIKHELLDITEYKNTLNNKFDVILFMFNGFENIIEESAVIKALKNINSYLKKDGIFIFTIHEIFSNLEFQEFWNERLFKNNNWENKTLEIQEKNKNSIFHHFYTNDDIVKKLKEANFQILEKKNRNEFEEFQWVKDYSKSCDFYVVKKVK</sequence>
<dbReference type="KEGG" id="mphc:DMC14_003165"/>
<dbReference type="GO" id="GO:0008168">
    <property type="term" value="F:methyltransferase activity"/>
    <property type="evidence" value="ECO:0007669"/>
    <property type="project" value="UniProtKB-KW"/>
</dbReference>
<proteinExistence type="predicted"/>
<keyword evidence="1" id="KW-0489">Methyltransferase</keyword>
<dbReference type="Proteomes" id="UP000256585">
    <property type="component" value="Chromosome"/>
</dbReference>